<reference evidence="1" key="1">
    <citation type="submission" date="2020-05" db="EMBL/GenBank/DDBJ databases">
        <title>Large-scale comparative analyses of tick genomes elucidate their genetic diversity and vector capacities.</title>
        <authorList>
            <person name="Jia N."/>
            <person name="Wang J."/>
            <person name="Shi W."/>
            <person name="Du L."/>
            <person name="Sun Y."/>
            <person name="Zhan W."/>
            <person name="Jiang J."/>
            <person name="Wang Q."/>
            <person name="Zhang B."/>
            <person name="Ji P."/>
            <person name="Sakyi L.B."/>
            <person name="Cui X."/>
            <person name="Yuan T."/>
            <person name="Jiang B."/>
            <person name="Yang W."/>
            <person name="Lam T.T.-Y."/>
            <person name="Chang Q."/>
            <person name="Ding S."/>
            <person name="Wang X."/>
            <person name="Zhu J."/>
            <person name="Ruan X."/>
            <person name="Zhao L."/>
            <person name="Wei J."/>
            <person name="Que T."/>
            <person name="Du C."/>
            <person name="Cheng J."/>
            <person name="Dai P."/>
            <person name="Han X."/>
            <person name="Huang E."/>
            <person name="Gao Y."/>
            <person name="Liu J."/>
            <person name="Shao H."/>
            <person name="Ye R."/>
            <person name="Li L."/>
            <person name="Wei W."/>
            <person name="Wang X."/>
            <person name="Wang C."/>
            <person name="Yang T."/>
            <person name="Huo Q."/>
            <person name="Li W."/>
            <person name="Guo W."/>
            <person name="Chen H."/>
            <person name="Zhou L."/>
            <person name="Ni X."/>
            <person name="Tian J."/>
            <person name="Zhou Y."/>
            <person name="Sheng Y."/>
            <person name="Liu T."/>
            <person name="Pan Y."/>
            <person name="Xia L."/>
            <person name="Li J."/>
            <person name="Zhao F."/>
            <person name="Cao W."/>
        </authorList>
    </citation>
    <scope>NUCLEOTIDE SEQUENCE</scope>
    <source>
        <strain evidence="1">Hyas-2018</strain>
    </source>
</reference>
<protein>
    <submittedName>
        <fullName evidence="1">Uncharacterized protein</fullName>
    </submittedName>
</protein>
<keyword evidence="2" id="KW-1185">Reference proteome</keyword>
<proteinExistence type="predicted"/>
<evidence type="ECO:0000313" key="2">
    <source>
        <dbReference type="Proteomes" id="UP000821845"/>
    </source>
</evidence>
<dbReference type="Proteomes" id="UP000821845">
    <property type="component" value="Chromosome 1"/>
</dbReference>
<name>A0ACB7TN70_HYAAI</name>
<dbReference type="EMBL" id="CM023481">
    <property type="protein sequence ID" value="KAH6947772.1"/>
    <property type="molecule type" value="Genomic_DNA"/>
</dbReference>
<evidence type="ECO:0000313" key="1">
    <source>
        <dbReference type="EMBL" id="KAH6947772.1"/>
    </source>
</evidence>
<gene>
    <name evidence="1" type="ORF">HPB50_021260</name>
</gene>
<accession>A0ACB7TN70</accession>
<organism evidence="1 2">
    <name type="scientific">Hyalomma asiaticum</name>
    <name type="common">Tick</name>
    <dbReference type="NCBI Taxonomy" id="266040"/>
    <lineage>
        <taxon>Eukaryota</taxon>
        <taxon>Metazoa</taxon>
        <taxon>Ecdysozoa</taxon>
        <taxon>Arthropoda</taxon>
        <taxon>Chelicerata</taxon>
        <taxon>Arachnida</taxon>
        <taxon>Acari</taxon>
        <taxon>Parasitiformes</taxon>
        <taxon>Ixodida</taxon>
        <taxon>Ixodoidea</taxon>
        <taxon>Ixodidae</taxon>
        <taxon>Hyalomminae</taxon>
        <taxon>Hyalomma</taxon>
    </lineage>
</organism>
<sequence length="211" mass="23112">MRHTCGTFCLPTYLVTYDSLLGNMDPELNLRDLVEKLDWNERGGPPWLLFQRGISGQGTMFQHGFVQAPGTGRGVGHPAAITSKEGEGQLMGSIEQALMTKVMVSLRQLHKKCLCSSGHATPQTSVDCACEWIQLPTASYCARHTLMPAADIEAQLCRAGQESVRGSILERLHFGDTRQVTSLDVADTTMVMSWKATHRRQGGPGPDAAWQ</sequence>
<comment type="caution">
    <text evidence="1">The sequence shown here is derived from an EMBL/GenBank/DDBJ whole genome shotgun (WGS) entry which is preliminary data.</text>
</comment>